<dbReference type="RefSeq" id="WP_111575659.1">
    <property type="nucleotide sequence ID" value="NZ_JBHEEY010000009.1"/>
</dbReference>
<evidence type="ECO:0000259" key="1">
    <source>
        <dbReference type="Pfam" id="PF01592"/>
    </source>
</evidence>
<sequence length="146" mass="16055">MIDDIYNKRILEFAGNIERIGRIEDADAVATVHSKLCGSKVTVYLKMANGIVTDFAHEVKACALGQASSSVMARNIIGTSAEELKAARDAMYRMLQEGAAPPQGRFADLKYFEPVREYKARHASTLLTFDAVNDCIKQIEEKAKAA</sequence>
<dbReference type="OrthoDB" id="7857113at2"/>
<dbReference type="AlphaFoldDB" id="A0A364JUA0"/>
<reference evidence="2 3" key="1">
    <citation type="submission" date="2018-06" db="EMBL/GenBank/DDBJ databases">
        <title>Genomic Encyclopedia of Type Strains, Phase IV (KMG-IV): sequencing the most valuable type-strain genomes for metagenomic binning, comparative biology and taxonomic classification.</title>
        <authorList>
            <person name="Goeker M."/>
        </authorList>
    </citation>
    <scope>NUCLEOTIDE SEQUENCE [LARGE SCALE GENOMIC DNA]</scope>
    <source>
        <strain evidence="2 3">DSM 26720</strain>
    </source>
</reference>
<accession>A0A364JUA0</accession>
<dbReference type="PANTHER" id="PTHR10093">
    <property type="entry name" value="IRON-SULFUR CLUSTER ASSEMBLY ENZYME NIFU HOMOLOG"/>
    <property type="match status" value="1"/>
</dbReference>
<keyword evidence="3" id="KW-1185">Reference proteome</keyword>
<name>A0A364JUA0_9HYPH</name>
<organism evidence="2 3">
    <name type="scientific">Falsochrobactrum ovis</name>
    <dbReference type="NCBI Taxonomy" id="1293442"/>
    <lineage>
        <taxon>Bacteria</taxon>
        <taxon>Pseudomonadati</taxon>
        <taxon>Pseudomonadota</taxon>
        <taxon>Alphaproteobacteria</taxon>
        <taxon>Hyphomicrobiales</taxon>
        <taxon>Brucellaceae</taxon>
        <taxon>Falsochrobactrum</taxon>
    </lineage>
</organism>
<dbReference type="SUPFAM" id="SSF82649">
    <property type="entry name" value="SufE/NifU"/>
    <property type="match status" value="1"/>
</dbReference>
<dbReference type="CDD" id="cd06664">
    <property type="entry name" value="IscU_like"/>
    <property type="match status" value="1"/>
</dbReference>
<dbReference type="EMBL" id="QLMK01000009">
    <property type="protein sequence ID" value="RAK27535.1"/>
    <property type="molecule type" value="Genomic_DNA"/>
</dbReference>
<protein>
    <submittedName>
        <fullName evidence="2">SUF system NifU family Fe-S assembly protein</fullName>
    </submittedName>
</protein>
<dbReference type="Gene3D" id="3.90.1010.10">
    <property type="match status" value="1"/>
</dbReference>
<dbReference type="Pfam" id="PF01592">
    <property type="entry name" value="NifU_N"/>
    <property type="match status" value="1"/>
</dbReference>
<dbReference type="InterPro" id="IPR002871">
    <property type="entry name" value="NIF_FeS_clus_asmbl_NifU_N"/>
</dbReference>
<dbReference type="Proteomes" id="UP000249453">
    <property type="component" value="Unassembled WGS sequence"/>
</dbReference>
<proteinExistence type="predicted"/>
<feature type="domain" description="NIF system FeS cluster assembly NifU N-terminal" evidence="1">
    <location>
        <begin position="6"/>
        <end position="97"/>
    </location>
</feature>
<dbReference type="GO" id="GO:0051536">
    <property type="term" value="F:iron-sulfur cluster binding"/>
    <property type="evidence" value="ECO:0007669"/>
    <property type="project" value="InterPro"/>
</dbReference>
<evidence type="ECO:0000313" key="2">
    <source>
        <dbReference type="EMBL" id="RAK27535.1"/>
    </source>
</evidence>
<evidence type="ECO:0000313" key="3">
    <source>
        <dbReference type="Proteomes" id="UP000249453"/>
    </source>
</evidence>
<dbReference type="GO" id="GO:0005506">
    <property type="term" value="F:iron ion binding"/>
    <property type="evidence" value="ECO:0007669"/>
    <property type="project" value="InterPro"/>
</dbReference>
<gene>
    <name evidence="2" type="ORF">C7374_1099</name>
</gene>
<comment type="caution">
    <text evidence="2">The sequence shown here is derived from an EMBL/GenBank/DDBJ whole genome shotgun (WGS) entry which is preliminary data.</text>
</comment>
<dbReference type="GO" id="GO:0016226">
    <property type="term" value="P:iron-sulfur cluster assembly"/>
    <property type="evidence" value="ECO:0007669"/>
    <property type="project" value="InterPro"/>
</dbReference>